<name>A0A0V1DV51_TRIPS</name>
<gene>
    <name evidence="1" type="ORF">T4A_8108</name>
</gene>
<reference evidence="1 2" key="1">
    <citation type="submission" date="2015-01" db="EMBL/GenBank/DDBJ databases">
        <title>Evolution of Trichinella species and genotypes.</title>
        <authorList>
            <person name="Korhonen P.K."/>
            <person name="Edoardo P."/>
            <person name="Giuseppe L.R."/>
            <person name="Gasser R.B."/>
        </authorList>
    </citation>
    <scope>NUCLEOTIDE SEQUENCE [LARGE SCALE GENOMIC DNA]</scope>
    <source>
        <strain evidence="1">ISS13</strain>
    </source>
</reference>
<comment type="caution">
    <text evidence="1">The sequence shown here is derived from an EMBL/GenBank/DDBJ whole genome shotgun (WGS) entry which is preliminary data.</text>
</comment>
<evidence type="ECO:0000313" key="2">
    <source>
        <dbReference type="Proteomes" id="UP000054632"/>
    </source>
</evidence>
<proteinExistence type="predicted"/>
<protein>
    <submittedName>
        <fullName evidence="1">Uncharacterized protein</fullName>
    </submittedName>
</protein>
<dbReference type="Proteomes" id="UP000054632">
    <property type="component" value="Unassembled WGS sequence"/>
</dbReference>
<sequence>MHMLWQQGPRQVVEDDLIWRRHKEKKRLSKCWFLHKDIVAQNCGTHWTIRECLPRESVRPQRRMRKADFQQDGDNE</sequence>
<accession>A0A0V1DV51</accession>
<evidence type="ECO:0000313" key="1">
    <source>
        <dbReference type="EMBL" id="KRY65471.1"/>
    </source>
</evidence>
<dbReference type="AlphaFoldDB" id="A0A0V1DV51"/>
<dbReference type="EMBL" id="JYDR01000208">
    <property type="protein sequence ID" value="KRY65471.1"/>
    <property type="molecule type" value="Genomic_DNA"/>
</dbReference>
<organism evidence="1 2">
    <name type="scientific">Trichinella pseudospiralis</name>
    <name type="common">Parasitic roundworm</name>
    <dbReference type="NCBI Taxonomy" id="6337"/>
    <lineage>
        <taxon>Eukaryota</taxon>
        <taxon>Metazoa</taxon>
        <taxon>Ecdysozoa</taxon>
        <taxon>Nematoda</taxon>
        <taxon>Enoplea</taxon>
        <taxon>Dorylaimia</taxon>
        <taxon>Trichinellida</taxon>
        <taxon>Trichinellidae</taxon>
        <taxon>Trichinella</taxon>
    </lineage>
</organism>